<dbReference type="AlphaFoldDB" id="A0AAP6BBI6"/>
<protein>
    <submittedName>
        <fullName evidence="1">Uncharacterized protein</fullName>
    </submittedName>
</protein>
<dbReference type="Proteomes" id="UP001272987">
    <property type="component" value="Unassembled WGS sequence"/>
</dbReference>
<evidence type="ECO:0000313" key="4">
    <source>
        <dbReference type="Proteomes" id="UP001282288"/>
    </source>
</evidence>
<dbReference type="EMBL" id="JARAWP010000001">
    <property type="protein sequence ID" value="MDX3016503.1"/>
    <property type="molecule type" value="Genomic_DNA"/>
</dbReference>
<dbReference type="RefSeq" id="WP_010351598.1">
    <property type="nucleotide sequence ID" value="NZ_BCMK01000011.1"/>
</dbReference>
<accession>A0AAP6BBI6</accession>
<dbReference type="GeneID" id="69804437"/>
<name>A0AAP6BBI6_9ACTN</name>
<keyword evidence="3" id="KW-1185">Reference proteome</keyword>
<proteinExistence type="predicted"/>
<evidence type="ECO:0000313" key="1">
    <source>
        <dbReference type="EMBL" id="MDX2961629.1"/>
    </source>
</evidence>
<evidence type="ECO:0000313" key="2">
    <source>
        <dbReference type="EMBL" id="MDX3016503.1"/>
    </source>
</evidence>
<organism evidence="1 4">
    <name type="scientific">Streptomyces acidiscabies</name>
    <dbReference type="NCBI Taxonomy" id="42234"/>
    <lineage>
        <taxon>Bacteria</taxon>
        <taxon>Bacillati</taxon>
        <taxon>Actinomycetota</taxon>
        <taxon>Actinomycetes</taxon>
        <taxon>Kitasatosporales</taxon>
        <taxon>Streptomycetaceae</taxon>
        <taxon>Streptomyces</taxon>
    </lineage>
</organism>
<reference evidence="1 3" key="1">
    <citation type="journal article" date="2023" name="Microb. Genom.">
        <title>Mesoterricola silvestris gen. nov., sp. nov., Mesoterricola sediminis sp. nov., Geothrix oryzae sp. nov., Geothrix edaphica sp. nov., Geothrix rubra sp. nov., and Geothrix limicola sp. nov., six novel members of Acidobacteriota isolated from soils.</title>
        <authorList>
            <person name="Weisberg A.J."/>
            <person name="Pearce E."/>
            <person name="Kramer C.G."/>
            <person name="Chang J.H."/>
            <person name="Clarke C.R."/>
        </authorList>
    </citation>
    <scope>NUCLEOTIDE SEQUENCE</scope>
    <source>
        <strain evidence="2 3">NB05-1H</strain>
        <strain evidence="1">NRRL_B-16521</strain>
    </source>
</reference>
<dbReference type="EMBL" id="JARAWC010000012">
    <property type="protein sequence ID" value="MDX2961629.1"/>
    <property type="molecule type" value="Genomic_DNA"/>
</dbReference>
<evidence type="ECO:0000313" key="3">
    <source>
        <dbReference type="Proteomes" id="UP001272987"/>
    </source>
</evidence>
<sequence>MTVLPYTDFFANLEVWIESCCSHERLCRHEGECVEAPVDLCLPLDALRVAVRRPDADAERGGLWQDILGQLCQDREQRWTLIVLWLLAPRLKGMARSVARRTGADVGDVLSEVLTGAVEGMRTAVAVTPGNVEDHVLDAAYAGGRRTGKRPLAELPAEEVGTESGPLDLPEKDIEFAESEVVPVHGMTMGLVQQANGERLGAMAQRLGLMPHVRETRRLRRAGLRRADVCCGNKDIRQQELFETGEAAHDSTP</sequence>
<gene>
    <name evidence="1" type="ORF">PV399_18175</name>
    <name evidence="2" type="ORF">PV666_01200</name>
</gene>
<comment type="caution">
    <text evidence="1">The sequence shown here is derived from an EMBL/GenBank/DDBJ whole genome shotgun (WGS) entry which is preliminary data.</text>
</comment>
<dbReference type="Proteomes" id="UP001282288">
    <property type="component" value="Unassembled WGS sequence"/>
</dbReference>